<dbReference type="Gene3D" id="3.40.50.12780">
    <property type="entry name" value="N-terminal domain of ligase-like"/>
    <property type="match status" value="1"/>
</dbReference>
<evidence type="ECO:0000256" key="5">
    <source>
        <dbReference type="ARBA" id="ARBA00023194"/>
    </source>
</evidence>
<dbReference type="EMBL" id="BMEX01000002">
    <property type="protein sequence ID" value="GGA37428.1"/>
    <property type="molecule type" value="Genomic_DNA"/>
</dbReference>
<proteinExistence type="inferred from homology"/>
<dbReference type="Gene3D" id="3.30.300.30">
    <property type="match status" value="2"/>
</dbReference>
<keyword evidence="8" id="KW-1185">Reference proteome</keyword>
<dbReference type="RefSeq" id="WP_188430093.1">
    <property type="nucleotide sequence ID" value="NZ_BMEX01000002.1"/>
</dbReference>
<name>A0ABQ1G600_9BACL</name>
<dbReference type="Proteomes" id="UP000617979">
    <property type="component" value="Unassembled WGS sequence"/>
</dbReference>
<dbReference type="InterPro" id="IPR036736">
    <property type="entry name" value="ACP-like_sf"/>
</dbReference>
<dbReference type="PANTHER" id="PTHR45527">
    <property type="entry name" value="NONRIBOSOMAL PEPTIDE SYNTHETASE"/>
    <property type="match status" value="1"/>
</dbReference>
<evidence type="ECO:0000256" key="3">
    <source>
        <dbReference type="ARBA" id="ARBA00022450"/>
    </source>
</evidence>
<sequence length="1897" mass="215913">MARGIVTEDLIIVAHQKTAERRYWLEQLAGELADGRFPSDYWPESGEEGKLASVPFFLDATLSDRLKKLSNHSDLRLFMVLTAGLTLLLNKYTGLEDILVGAPVHRQEEETDLINTMIILRQRLQENMSFKQLLMQVRDNTSKAIQHQNFPLITLRDRLDTELPEGRSFPFRIAIVLEELQDLSYLEPADPELVFSFRQKNGRLEGDIHYRTGLFHPSTVERLGNHYAVLLAQALRNPDAAHVELDWITDEERVELASFNDTSEDDPHQNTLVEMFDNQAKATPDTWAVVGEEERLTYAELKRKANRVATSLRQKGIGSGHIVGLLLDRSPDMIIALLGVLKAGAAYLPISSKLPTNRVQEMLEDCASPLLITPEVLKQLQAVEAEELPPVDNPQELAYVIFTSGSTGKPKGTMIEHKSVVNFVWGMYKEVFSLYEAPFRAALVSPFEFDASIQLIFGTLLFGHTLYIVPEEARLNGALLLDYFRRHQVQITDGTPTHLRYMMEHLQDGEGLDLLHLIIAGEALPPKLAKSFLERFGDKKPRLTNAYGPTEVTVNTSCFHVSFEELDTLQRVPIGTPLINLKAHILGPRNQLQPIGVPGELCITGHGLARGYLNRPELNQKKFPTPPWVTSEGEREESRMYRTGDLVRWLPDGNLDYLGRLDDQVKIHGMRIEPGEIENRLLTHPAVREAVVIARKEEQGDDPYLCAYLVLETPVDTAKIRRFLAEDLPYYMVPSYLITLEKLPVTANGKLDRKALPAPVRKQSTSRFEAPRNETEKMLAEIWCQVLGVEKVGIHDSFFELGGNSLQVTAVVSRIKQDLGVDIPFRELFIKPTLLDLATCVQRAEQKDFQGIRRQREQESYPVSSAQKRLYVLNRFQGFDTAYNIPGVLLVEGSLDMERLEATVQSLVRRHESLRTWFRFQDGQPVQVIQDHVTLDVERFEAGDPREVPSLIRAFIRPFDLTKAPLMRVGLISIRGQESIHYLLFDLHHIIADGVSLTLLEQEFFRLYKGETLEPLNLQYKDYALWQRERLHSEEMKKHQQFWLNRFSGEIPVLQLPTDFPRPLNQSFEGDRIQLSLPSELWRRMQKFAEQYGVTLYMFLLAAYNVLLHRYTQQEDIIVGTPIAGRLHSDQESMVGVFVNTLAMRNYPSADKKFTDLLRDVKENAIEAYQHQEYPFEELVDRLNPERDLSRNPLFDTMLVLQNITRRPGRAEGLKFTPHPFSHQASKVDITLEFYEEDNGLLMAVEYATRLYKRDTMERFARHFLTIVDDLLQNPHQRLQEIAWLDDAETQMVLEKFNETAREVQHKGLVHQLLERRAAEHPGKTALIADGVMVTYGELNARANRLARRLRELQVGPEERIGLMLNRSAEMVIAVYAVMKAGGAYLPIDPEDPADRIRYLLEDSGVSILLTETKYKDKVHFAGPVLDLKRQELYEGDGSNLTTVATPDQLAYILYTSGSTGQPKGVMVEHRSIVNYLYAMQEQYPMTSEDAFLLKTPYTFDVSVIELFGWTLTGARLVVLEEGDHRNPKAIIRAVTEHRVRLLNFVPSMFKVFLNALGDDVQALHELKYLLIAGEVLSKDLVQQFCNIGSTAQLHNLYGPTEATVIATSFPLSEHERYVNVPIGRPIANVRIYILDPQEQPVPIGVVGELYIAGASLARGYLNNKVLTDEKFRPDPFVTAGRMYRTGDLARWLPDGHIEFFGRIDRQVKIRGFRIELGEVESLLTQHDAVTEAVVIDQDDSLGNKQLIAYYVPGATVETGELKTYLSRFLPSFMVPARFQPLTEIPRTSSGKIDRQSLPEVKGEEQAIEILAGKSLTESERKLVELWRELLNVEQVGIDDDFFELGGNSLLAVELDLALEAEGVRTDDLVVYEHRTIRSLLKHIESRQETEKEGVDP</sequence>
<dbReference type="InterPro" id="IPR020806">
    <property type="entry name" value="PKS_PP-bd"/>
</dbReference>
<keyword evidence="3" id="KW-0596">Phosphopantetheine</keyword>
<reference evidence="8" key="1">
    <citation type="journal article" date="2019" name="Int. J. Syst. Evol. Microbiol.">
        <title>The Global Catalogue of Microorganisms (GCM) 10K type strain sequencing project: providing services to taxonomists for standard genome sequencing and annotation.</title>
        <authorList>
            <consortium name="The Broad Institute Genomics Platform"/>
            <consortium name="The Broad Institute Genome Sequencing Center for Infectious Disease"/>
            <person name="Wu L."/>
            <person name="Ma J."/>
        </authorList>
    </citation>
    <scope>NUCLEOTIDE SEQUENCE [LARGE SCALE GENOMIC DNA]</scope>
    <source>
        <strain evidence="8">CGMCC 1.12404</strain>
    </source>
</reference>
<dbReference type="InterPro" id="IPR042099">
    <property type="entry name" value="ANL_N_sf"/>
</dbReference>
<evidence type="ECO:0000256" key="2">
    <source>
        <dbReference type="ARBA" id="ARBA00006432"/>
    </source>
</evidence>
<dbReference type="PROSITE" id="PS00012">
    <property type="entry name" value="PHOSPHOPANTETHEINE"/>
    <property type="match status" value="1"/>
</dbReference>
<dbReference type="InterPro" id="IPR023213">
    <property type="entry name" value="CAT-like_dom_sf"/>
</dbReference>
<evidence type="ECO:0000313" key="8">
    <source>
        <dbReference type="Proteomes" id="UP000617979"/>
    </source>
</evidence>
<dbReference type="Gene3D" id="3.30.559.10">
    <property type="entry name" value="Chloramphenicol acetyltransferase-like domain"/>
    <property type="match status" value="1"/>
</dbReference>
<accession>A0ABQ1G600</accession>
<dbReference type="SUPFAM" id="SSF56801">
    <property type="entry name" value="Acetyl-CoA synthetase-like"/>
    <property type="match status" value="2"/>
</dbReference>
<evidence type="ECO:0000256" key="4">
    <source>
        <dbReference type="ARBA" id="ARBA00022553"/>
    </source>
</evidence>
<dbReference type="NCBIfam" id="NF003417">
    <property type="entry name" value="PRK04813.1"/>
    <property type="match status" value="2"/>
</dbReference>
<dbReference type="PROSITE" id="PS50075">
    <property type="entry name" value="CARRIER"/>
    <property type="match status" value="2"/>
</dbReference>
<dbReference type="SUPFAM" id="SSF52777">
    <property type="entry name" value="CoA-dependent acyltransferases"/>
    <property type="match status" value="3"/>
</dbReference>
<feature type="domain" description="Carrier" evidence="6">
    <location>
        <begin position="1814"/>
        <end position="1888"/>
    </location>
</feature>
<dbReference type="Pfam" id="PF13193">
    <property type="entry name" value="AMP-binding_C"/>
    <property type="match status" value="2"/>
</dbReference>
<comment type="caution">
    <text evidence="7">The sequence shown here is derived from an EMBL/GenBank/DDBJ whole genome shotgun (WGS) entry which is preliminary data.</text>
</comment>
<dbReference type="Gene3D" id="3.30.559.30">
    <property type="entry name" value="Nonribosomal peptide synthetase, condensation domain"/>
    <property type="match status" value="2"/>
</dbReference>
<feature type="domain" description="Carrier" evidence="6">
    <location>
        <begin position="770"/>
        <end position="845"/>
    </location>
</feature>
<dbReference type="InterPro" id="IPR020845">
    <property type="entry name" value="AMP-binding_CS"/>
</dbReference>
<protein>
    <recommendedName>
        <fullName evidence="6">Carrier domain-containing protein</fullName>
    </recommendedName>
</protein>
<dbReference type="SMART" id="SM00823">
    <property type="entry name" value="PKS_PP"/>
    <property type="match status" value="2"/>
</dbReference>
<dbReference type="Gene3D" id="3.40.50.980">
    <property type="match status" value="2"/>
</dbReference>
<dbReference type="Pfam" id="PF00550">
    <property type="entry name" value="PP-binding"/>
    <property type="match status" value="2"/>
</dbReference>
<dbReference type="InterPro" id="IPR001242">
    <property type="entry name" value="Condensation_dom"/>
</dbReference>
<dbReference type="Pfam" id="PF00668">
    <property type="entry name" value="Condensation"/>
    <property type="match status" value="2"/>
</dbReference>
<keyword evidence="4" id="KW-0597">Phosphoprotein</keyword>
<dbReference type="InterPro" id="IPR010071">
    <property type="entry name" value="AA_adenyl_dom"/>
</dbReference>
<dbReference type="CDD" id="cd05930">
    <property type="entry name" value="A_NRPS"/>
    <property type="match status" value="1"/>
</dbReference>
<evidence type="ECO:0000256" key="1">
    <source>
        <dbReference type="ARBA" id="ARBA00001957"/>
    </source>
</evidence>
<dbReference type="InterPro" id="IPR045851">
    <property type="entry name" value="AMP-bd_C_sf"/>
</dbReference>
<comment type="cofactor">
    <cofactor evidence="1">
        <name>pantetheine 4'-phosphate</name>
        <dbReference type="ChEBI" id="CHEBI:47942"/>
    </cofactor>
</comment>
<evidence type="ECO:0000313" key="7">
    <source>
        <dbReference type="EMBL" id="GGA37428.1"/>
    </source>
</evidence>
<dbReference type="InterPro" id="IPR025110">
    <property type="entry name" value="AMP-bd_C"/>
</dbReference>
<gene>
    <name evidence="7" type="ORF">GCM10007416_07920</name>
</gene>
<dbReference type="NCBIfam" id="TIGR01733">
    <property type="entry name" value="AA-adenyl-dom"/>
    <property type="match status" value="2"/>
</dbReference>
<comment type="similarity">
    <text evidence="2">Belongs to the ATP-dependent AMP-binding enzyme family.</text>
</comment>
<dbReference type="CDD" id="cd19531">
    <property type="entry name" value="LCL_NRPS-like"/>
    <property type="match status" value="1"/>
</dbReference>
<dbReference type="Gene3D" id="1.10.1200.10">
    <property type="entry name" value="ACP-like"/>
    <property type="match status" value="2"/>
</dbReference>
<dbReference type="InterPro" id="IPR000873">
    <property type="entry name" value="AMP-dep_synth/lig_dom"/>
</dbReference>
<dbReference type="InterPro" id="IPR006162">
    <property type="entry name" value="Ppantetheine_attach_site"/>
</dbReference>
<dbReference type="SUPFAM" id="SSF47336">
    <property type="entry name" value="ACP-like"/>
    <property type="match status" value="2"/>
</dbReference>
<dbReference type="InterPro" id="IPR009081">
    <property type="entry name" value="PP-bd_ACP"/>
</dbReference>
<dbReference type="Pfam" id="PF00501">
    <property type="entry name" value="AMP-binding"/>
    <property type="match status" value="2"/>
</dbReference>
<keyword evidence="5" id="KW-0045">Antibiotic biosynthesis</keyword>
<evidence type="ECO:0000259" key="6">
    <source>
        <dbReference type="PROSITE" id="PS50075"/>
    </source>
</evidence>
<organism evidence="7 8">
    <name type="scientific">Kroppenstedtia guangzhouensis</name>
    <dbReference type="NCBI Taxonomy" id="1274356"/>
    <lineage>
        <taxon>Bacteria</taxon>
        <taxon>Bacillati</taxon>
        <taxon>Bacillota</taxon>
        <taxon>Bacilli</taxon>
        <taxon>Bacillales</taxon>
        <taxon>Thermoactinomycetaceae</taxon>
        <taxon>Kroppenstedtia</taxon>
    </lineage>
</organism>
<dbReference type="PANTHER" id="PTHR45527:SF1">
    <property type="entry name" value="FATTY ACID SYNTHASE"/>
    <property type="match status" value="1"/>
</dbReference>
<dbReference type="PROSITE" id="PS00455">
    <property type="entry name" value="AMP_BINDING"/>
    <property type="match status" value="2"/>
</dbReference>
<dbReference type="Gene3D" id="2.30.38.10">
    <property type="entry name" value="Luciferase, Domain 3"/>
    <property type="match status" value="1"/>
</dbReference>